<reference evidence="1" key="1">
    <citation type="submission" date="2022-02" db="EMBL/GenBank/DDBJ databases">
        <title>Plant Genome Project.</title>
        <authorList>
            <person name="Zhang R.-G."/>
        </authorList>
    </citation>
    <scope>NUCLEOTIDE SEQUENCE</scope>
    <source>
        <strain evidence="1">AT1</strain>
    </source>
</reference>
<accession>A0ACC0PTY8</accession>
<dbReference type="EMBL" id="CM046389">
    <property type="protein sequence ID" value="KAI8568935.1"/>
    <property type="molecule type" value="Genomic_DNA"/>
</dbReference>
<evidence type="ECO:0000313" key="1">
    <source>
        <dbReference type="EMBL" id="KAI8568935.1"/>
    </source>
</evidence>
<organism evidence="1 2">
    <name type="scientific">Rhododendron molle</name>
    <name type="common">Chinese azalea</name>
    <name type="synonym">Azalea mollis</name>
    <dbReference type="NCBI Taxonomy" id="49168"/>
    <lineage>
        <taxon>Eukaryota</taxon>
        <taxon>Viridiplantae</taxon>
        <taxon>Streptophyta</taxon>
        <taxon>Embryophyta</taxon>
        <taxon>Tracheophyta</taxon>
        <taxon>Spermatophyta</taxon>
        <taxon>Magnoliopsida</taxon>
        <taxon>eudicotyledons</taxon>
        <taxon>Gunneridae</taxon>
        <taxon>Pentapetalae</taxon>
        <taxon>asterids</taxon>
        <taxon>Ericales</taxon>
        <taxon>Ericaceae</taxon>
        <taxon>Ericoideae</taxon>
        <taxon>Rhodoreae</taxon>
        <taxon>Rhododendron</taxon>
    </lineage>
</organism>
<proteinExistence type="predicted"/>
<comment type="caution">
    <text evidence="1">The sequence shown here is derived from an EMBL/GenBank/DDBJ whole genome shotgun (WGS) entry which is preliminary data.</text>
</comment>
<gene>
    <name evidence="1" type="ORF">RHMOL_Rhmol02G0239500</name>
</gene>
<keyword evidence="2" id="KW-1185">Reference proteome</keyword>
<sequence>MVTTGEITEIDSAAAPPITPNVLGETATRKAGDELSWKELLEYETLVQNLSGRISSLQKSAFTLANFYFISQAVVFTALSTNTSLVCHDFWFPLFLSLLPGGLNLVAFFKIGQEYIETKFLQNTYKELWREGELHKFGRTGVIRVFDDNNTKIVEKIKKKWLTRNLCCCMCAFGLLAAVVAVGSLWMLCGKSIIFKLKHHAK</sequence>
<dbReference type="Proteomes" id="UP001062846">
    <property type="component" value="Chromosome 2"/>
</dbReference>
<evidence type="ECO:0000313" key="2">
    <source>
        <dbReference type="Proteomes" id="UP001062846"/>
    </source>
</evidence>
<protein>
    <submittedName>
        <fullName evidence="1">Uncharacterized protein</fullName>
    </submittedName>
</protein>
<name>A0ACC0PTY8_RHOML</name>